<name>A0A091C852_9ENTE</name>
<feature type="transmembrane region" description="Helical" evidence="1">
    <location>
        <begin position="109"/>
        <end position="133"/>
    </location>
</feature>
<proteinExistence type="predicted"/>
<accession>A0A091C852</accession>
<keyword evidence="3" id="KW-1185">Reference proteome</keyword>
<feature type="transmembrane region" description="Helical" evidence="1">
    <location>
        <begin position="145"/>
        <end position="171"/>
    </location>
</feature>
<feature type="transmembrane region" description="Helical" evidence="1">
    <location>
        <begin position="178"/>
        <end position="198"/>
    </location>
</feature>
<feature type="transmembrane region" description="Helical" evidence="1">
    <location>
        <begin position="20"/>
        <end position="40"/>
    </location>
</feature>
<comment type="caution">
    <text evidence="2">The sequence shown here is derived from an EMBL/GenBank/DDBJ whole genome shotgun (WGS) entry which is preliminary data.</text>
</comment>
<sequence>MFNYIKADLYRIFHKRSNQFYWLILASLFLIFVTFSSANANFADNKSELTEMYFSLAVMSLALFGSLIISPQFYYAVYLDELNSKGFVRLFSSGLCKSEYIVAKIFSSLVYMIVVFAFLALVYVGGFGILALLNNGAPFFTINQVGLLFSLVAYLGLFTIAFSSLTNLIALKWQSGNIPLFLFFIISNGFIANLIRWLNQLPMIRNFDVSPYLLSTNTGTLQDALMNGTFYGQQGQLGNQPPSAQEALRTVDSIGFQPFVIIGMYIVVTTVISLFILKHSDIKDNE</sequence>
<feature type="transmembrane region" description="Helical" evidence="1">
    <location>
        <begin position="256"/>
        <end position="277"/>
    </location>
</feature>
<keyword evidence="1" id="KW-0812">Transmembrane</keyword>
<dbReference type="EMBL" id="JPVT01000009">
    <property type="protein sequence ID" value="KFN93159.1"/>
    <property type="molecule type" value="Genomic_DNA"/>
</dbReference>
<organism evidence="2 3">
    <name type="scientific">Tetragenococcus muriaticus 3MR10-3</name>
    <dbReference type="NCBI Taxonomy" id="1302648"/>
    <lineage>
        <taxon>Bacteria</taxon>
        <taxon>Bacillati</taxon>
        <taxon>Bacillota</taxon>
        <taxon>Bacilli</taxon>
        <taxon>Lactobacillales</taxon>
        <taxon>Enterococcaceae</taxon>
        <taxon>Tetragenococcus</taxon>
    </lineage>
</organism>
<feature type="transmembrane region" description="Helical" evidence="1">
    <location>
        <begin position="52"/>
        <end position="77"/>
    </location>
</feature>
<keyword evidence="1" id="KW-0472">Membrane</keyword>
<evidence type="ECO:0000313" key="2">
    <source>
        <dbReference type="EMBL" id="KFN93159.1"/>
    </source>
</evidence>
<gene>
    <name evidence="2" type="ORF">TMU3MR103_0073</name>
</gene>
<dbReference type="PATRIC" id="fig|1302648.3.peg.73"/>
<protein>
    <submittedName>
        <fullName evidence="2">Uncharacterized protein</fullName>
    </submittedName>
</protein>
<evidence type="ECO:0000256" key="1">
    <source>
        <dbReference type="SAM" id="Phobius"/>
    </source>
</evidence>
<reference evidence="2 3" key="1">
    <citation type="submission" date="2014-08" db="EMBL/GenBank/DDBJ databases">
        <title>Genome sequence of Tetragenococcus muriaticus.</title>
        <authorList>
            <person name="Chuea-nongthon C."/>
            <person name="Rodtong S."/>
            <person name="Yongsawatdigul J."/>
            <person name="Steele J.L."/>
            <person name="Liu X.-y."/>
            <person name="Speers J."/>
            <person name="Glasner J.D."/>
            <person name="Neeno-Eckwall E.C."/>
        </authorList>
    </citation>
    <scope>NUCLEOTIDE SEQUENCE [LARGE SCALE GENOMIC DNA]</scope>
    <source>
        <strain evidence="2 3">3MR10-3</strain>
    </source>
</reference>
<dbReference type="RefSeq" id="WP_038021689.1">
    <property type="nucleotide sequence ID" value="NZ_JPVT01000009.1"/>
</dbReference>
<evidence type="ECO:0000313" key="3">
    <source>
        <dbReference type="Proteomes" id="UP000029381"/>
    </source>
</evidence>
<dbReference type="Proteomes" id="UP000029381">
    <property type="component" value="Unassembled WGS sequence"/>
</dbReference>
<keyword evidence="1" id="KW-1133">Transmembrane helix</keyword>
<dbReference type="AlphaFoldDB" id="A0A091C852"/>